<accession>A0AC35FWE7</accession>
<organism evidence="1 2">
    <name type="scientific">Panagrolaimus sp. PS1159</name>
    <dbReference type="NCBI Taxonomy" id="55785"/>
    <lineage>
        <taxon>Eukaryota</taxon>
        <taxon>Metazoa</taxon>
        <taxon>Ecdysozoa</taxon>
        <taxon>Nematoda</taxon>
        <taxon>Chromadorea</taxon>
        <taxon>Rhabditida</taxon>
        <taxon>Tylenchina</taxon>
        <taxon>Panagrolaimomorpha</taxon>
        <taxon>Panagrolaimoidea</taxon>
        <taxon>Panagrolaimidae</taxon>
        <taxon>Panagrolaimus</taxon>
    </lineage>
</organism>
<proteinExistence type="predicted"/>
<dbReference type="Proteomes" id="UP000887580">
    <property type="component" value="Unplaced"/>
</dbReference>
<evidence type="ECO:0000313" key="1">
    <source>
        <dbReference type="Proteomes" id="UP000887580"/>
    </source>
</evidence>
<dbReference type="WBParaSite" id="PS1159_v2.g21519.t1">
    <property type="protein sequence ID" value="PS1159_v2.g21519.t1"/>
    <property type="gene ID" value="PS1159_v2.g21519"/>
</dbReference>
<reference evidence="2" key="1">
    <citation type="submission" date="2022-11" db="UniProtKB">
        <authorList>
            <consortium name="WormBaseParasite"/>
        </authorList>
    </citation>
    <scope>IDENTIFICATION</scope>
</reference>
<name>A0AC35FWE7_9BILA</name>
<protein>
    <submittedName>
        <fullName evidence="2">Farnesyl pyrophosphate synthase</fullName>
    </submittedName>
</protein>
<sequence>MECKTNSTLTTSYSQELICQEPNLKKQKFSTKNNSEKLKKIYAEFDDISKECLKSLKEEYIKSFYTKFGTKEKEFLENRFSEFFEHAVYGGKMTRSRLSFSVFQMLKEDKPSLSIDSNSALKVILSIELLQAVFLVIDDVMDGAETRRGKVCWYKMPSIGMAALNHALRLQNFVNISILNSIPNHQNLGEILKVAWETIQVTSDGQELDGFSSKAADCTFERYSQIVANKTSRYTFYYPIAVAFLLANESKYLEQILELSEEFGYFFQAQDDLLDFVDNDEITGKTCCDIREGKCTWFSCKTMEKLANDCEKKKQFEECYGSSDPVKVSKAKKIMEDCNLIQDFNIFQKDMICKINQKIDEFPIENVKTAFQTIFNSLINRKK</sequence>
<evidence type="ECO:0000313" key="2">
    <source>
        <dbReference type="WBParaSite" id="PS1159_v2.g21519.t1"/>
    </source>
</evidence>